<reference evidence="2" key="1">
    <citation type="journal article" date="2019" name="Int. J. Syst. Evol. Microbiol.">
        <title>The Global Catalogue of Microorganisms (GCM) 10K type strain sequencing project: providing services to taxonomists for standard genome sequencing and annotation.</title>
        <authorList>
            <consortium name="The Broad Institute Genomics Platform"/>
            <consortium name="The Broad Institute Genome Sequencing Center for Infectious Disease"/>
            <person name="Wu L."/>
            <person name="Ma J."/>
        </authorList>
    </citation>
    <scope>NUCLEOTIDE SEQUENCE [LARGE SCALE GENOMIC DNA]</scope>
    <source>
        <strain evidence="2">KACC 14249</strain>
    </source>
</reference>
<dbReference type="EMBL" id="JBHSRD010000008">
    <property type="protein sequence ID" value="MFC6009156.1"/>
    <property type="molecule type" value="Genomic_DNA"/>
</dbReference>
<organism evidence="1 2">
    <name type="scientific">Angustibacter luteus</name>
    <dbReference type="NCBI Taxonomy" id="658456"/>
    <lineage>
        <taxon>Bacteria</taxon>
        <taxon>Bacillati</taxon>
        <taxon>Actinomycetota</taxon>
        <taxon>Actinomycetes</taxon>
        <taxon>Kineosporiales</taxon>
        <taxon>Kineosporiaceae</taxon>
    </lineage>
</organism>
<gene>
    <name evidence="1" type="ORF">ACFQDO_18635</name>
</gene>
<name>A0ABW1JID6_9ACTN</name>
<dbReference type="Proteomes" id="UP001596189">
    <property type="component" value="Unassembled WGS sequence"/>
</dbReference>
<dbReference type="RefSeq" id="WP_345717682.1">
    <property type="nucleotide sequence ID" value="NZ_BAABFP010000007.1"/>
</dbReference>
<comment type="caution">
    <text evidence="1">The sequence shown here is derived from an EMBL/GenBank/DDBJ whole genome shotgun (WGS) entry which is preliminary data.</text>
</comment>
<protein>
    <submittedName>
        <fullName evidence="1">Uncharacterized protein</fullName>
    </submittedName>
</protein>
<keyword evidence="2" id="KW-1185">Reference proteome</keyword>
<accession>A0ABW1JID6</accession>
<evidence type="ECO:0000313" key="1">
    <source>
        <dbReference type="EMBL" id="MFC6009156.1"/>
    </source>
</evidence>
<proteinExistence type="predicted"/>
<sequence length="83" mass="8886">MTRAKGKASLAGLDLVACIGGPMAGHWYHRSDWVARRDAARRMEHDETHPAGGCLAYVEDRGPATVPHPTDTGGIGHAARWAL</sequence>
<evidence type="ECO:0000313" key="2">
    <source>
        <dbReference type="Proteomes" id="UP001596189"/>
    </source>
</evidence>